<comment type="function">
    <text evidence="7">Catalyzes the formation of 6,7-dimethyl-8-ribityllumazine by condensation of 5-amino-6-(D-ribitylamino)uracil with 3,4-dihydroxy-2-butanone 4-phosphate. This is the penultimate step in the biosynthesis of riboflavin.</text>
</comment>
<sequence>MASMKRVQTLLSARDVRLAFAVSRFNERVTRALLEGALEAYARLGGNLEEAWTVWVPGSFELPLAAKKLAQRPEVDGVVALGAIIRGETPHFEYVSAQAAGGLMQAMLASEKPIAFGVLTTDTPEQAEARAGGKAGNKGAEALYSAVEMVQLLRALQALD</sequence>
<evidence type="ECO:0000256" key="1">
    <source>
        <dbReference type="ARBA" id="ARBA00004917"/>
    </source>
</evidence>
<feature type="active site" description="Proton donor" evidence="7">
    <location>
        <position position="91"/>
    </location>
</feature>
<comment type="caution">
    <text evidence="8">The sequence shown here is derived from an EMBL/GenBank/DDBJ whole genome shotgun (WGS) entry which is preliminary data.</text>
</comment>
<dbReference type="UniPathway" id="UPA00275">
    <property type="reaction ID" value="UER00404"/>
</dbReference>
<dbReference type="PANTHER" id="PTHR21058:SF0">
    <property type="entry name" value="6,7-DIMETHYL-8-RIBITYLLUMAZINE SYNTHASE"/>
    <property type="match status" value="1"/>
</dbReference>
<reference evidence="8 9" key="1">
    <citation type="submission" date="2018-08" db="EMBL/GenBank/DDBJ databases">
        <title>Meiothermus cateniformans JCM 15151 genome sequencing project.</title>
        <authorList>
            <person name="Da Costa M.S."/>
            <person name="Albuquerque L."/>
            <person name="Raposo P."/>
            <person name="Froufe H.J.C."/>
            <person name="Barroso C.S."/>
            <person name="Egas C."/>
        </authorList>
    </citation>
    <scope>NUCLEOTIDE SEQUENCE [LARGE SCALE GENOMIC DNA]</scope>
    <source>
        <strain evidence="8 9">JCM 15151</strain>
    </source>
</reference>
<evidence type="ECO:0000256" key="3">
    <source>
        <dbReference type="ARBA" id="ARBA00012664"/>
    </source>
</evidence>
<comment type="similarity">
    <text evidence="2 7">Belongs to the DMRL synthase family.</text>
</comment>
<dbReference type="GO" id="GO:0009231">
    <property type="term" value="P:riboflavin biosynthetic process"/>
    <property type="evidence" value="ECO:0007669"/>
    <property type="project" value="UniProtKB-UniRule"/>
</dbReference>
<name>A0A399E074_9DEIN</name>
<feature type="binding site" evidence="7">
    <location>
        <position position="116"/>
    </location>
    <ligand>
        <name>5-amino-6-(D-ribitylamino)uracil</name>
        <dbReference type="ChEBI" id="CHEBI:15934"/>
    </ligand>
</feature>
<evidence type="ECO:0000256" key="7">
    <source>
        <dbReference type="HAMAP-Rule" id="MF_00178"/>
    </source>
</evidence>
<evidence type="ECO:0000256" key="6">
    <source>
        <dbReference type="ARBA" id="ARBA00048785"/>
    </source>
</evidence>
<dbReference type="EC" id="2.5.1.78" evidence="3 7"/>
<protein>
    <recommendedName>
        <fullName evidence="3 7">6,7-dimethyl-8-ribityllumazine synthase</fullName>
        <shortName evidence="7">DMRL synthase</shortName>
        <shortName evidence="7">LS</shortName>
        <shortName evidence="7">Lumazine synthase</shortName>
        <ecNumber evidence="3 7">2.5.1.78</ecNumber>
    </recommendedName>
</protein>
<dbReference type="HAMAP" id="MF_00178">
    <property type="entry name" value="Lumazine_synth"/>
    <property type="match status" value="1"/>
</dbReference>
<feature type="binding site" evidence="7">
    <location>
        <begin position="88"/>
        <end position="89"/>
    </location>
    <ligand>
        <name>(2S)-2-hydroxy-3-oxobutyl phosphate</name>
        <dbReference type="ChEBI" id="CHEBI:58830"/>
    </ligand>
</feature>
<dbReference type="Proteomes" id="UP000266089">
    <property type="component" value="Unassembled WGS sequence"/>
</dbReference>
<evidence type="ECO:0000313" key="9">
    <source>
        <dbReference type="Proteomes" id="UP000266089"/>
    </source>
</evidence>
<comment type="catalytic activity">
    <reaction evidence="6 7">
        <text>(2S)-2-hydroxy-3-oxobutyl phosphate + 5-amino-6-(D-ribitylamino)uracil = 6,7-dimethyl-8-(1-D-ribityl)lumazine + phosphate + 2 H2O + H(+)</text>
        <dbReference type="Rhea" id="RHEA:26152"/>
        <dbReference type="ChEBI" id="CHEBI:15377"/>
        <dbReference type="ChEBI" id="CHEBI:15378"/>
        <dbReference type="ChEBI" id="CHEBI:15934"/>
        <dbReference type="ChEBI" id="CHEBI:43474"/>
        <dbReference type="ChEBI" id="CHEBI:58201"/>
        <dbReference type="ChEBI" id="CHEBI:58830"/>
        <dbReference type="EC" id="2.5.1.78"/>
    </reaction>
</comment>
<dbReference type="Pfam" id="PF00885">
    <property type="entry name" value="DMRL_synthase"/>
    <property type="match status" value="1"/>
</dbReference>
<dbReference type="EMBL" id="QWKX01000033">
    <property type="protein sequence ID" value="RIH76979.1"/>
    <property type="molecule type" value="Genomic_DNA"/>
</dbReference>
<dbReference type="KEGG" id="mtai:Mtai_v1c27540"/>
<keyword evidence="4 7" id="KW-0686">Riboflavin biosynthesis</keyword>
<keyword evidence="5 7" id="KW-0808">Transferase</keyword>
<dbReference type="AlphaFoldDB" id="A0A399E074"/>
<feature type="binding site" evidence="7">
    <location>
        <position position="25"/>
    </location>
    <ligand>
        <name>5-amino-6-(D-ribitylamino)uracil</name>
        <dbReference type="ChEBI" id="CHEBI:15934"/>
    </ligand>
</feature>
<evidence type="ECO:0000256" key="2">
    <source>
        <dbReference type="ARBA" id="ARBA00007424"/>
    </source>
</evidence>
<dbReference type="PANTHER" id="PTHR21058">
    <property type="entry name" value="6,7-DIMETHYL-8-RIBITYLLUMAZINE SYNTHASE DMRL SYNTHASE LUMAZINE SYNTHASE"/>
    <property type="match status" value="1"/>
</dbReference>
<feature type="binding site" evidence="7">
    <location>
        <begin position="59"/>
        <end position="61"/>
    </location>
    <ligand>
        <name>5-amino-6-(D-ribitylamino)uracil</name>
        <dbReference type="ChEBI" id="CHEBI:15934"/>
    </ligand>
</feature>
<accession>A0A399E074</accession>
<dbReference type="NCBIfam" id="TIGR00114">
    <property type="entry name" value="lumazine-synth"/>
    <property type="match status" value="1"/>
</dbReference>
<organism evidence="8 9">
    <name type="scientific">Meiothermus taiwanensis</name>
    <dbReference type="NCBI Taxonomy" id="172827"/>
    <lineage>
        <taxon>Bacteria</taxon>
        <taxon>Thermotogati</taxon>
        <taxon>Deinococcota</taxon>
        <taxon>Deinococci</taxon>
        <taxon>Thermales</taxon>
        <taxon>Thermaceae</taxon>
        <taxon>Meiothermus</taxon>
    </lineage>
</organism>
<dbReference type="SUPFAM" id="SSF52121">
    <property type="entry name" value="Lumazine synthase"/>
    <property type="match status" value="1"/>
</dbReference>
<dbReference type="CDD" id="cd09209">
    <property type="entry name" value="Lumazine_synthase-I"/>
    <property type="match status" value="1"/>
</dbReference>
<gene>
    <name evidence="8" type="primary">ribE_1</name>
    <name evidence="7" type="synonym">ribH</name>
    <name evidence="8" type="ORF">Mcate_01527</name>
</gene>
<dbReference type="GO" id="GO:0009349">
    <property type="term" value="C:riboflavin synthase complex"/>
    <property type="evidence" value="ECO:0007669"/>
    <property type="project" value="UniProtKB-UniRule"/>
</dbReference>
<dbReference type="InterPro" id="IPR036467">
    <property type="entry name" value="LS/RS_sf"/>
</dbReference>
<dbReference type="Gene3D" id="3.40.50.960">
    <property type="entry name" value="Lumazine/riboflavin synthase"/>
    <property type="match status" value="1"/>
</dbReference>
<evidence type="ECO:0000256" key="5">
    <source>
        <dbReference type="ARBA" id="ARBA00022679"/>
    </source>
</evidence>
<comment type="pathway">
    <text evidence="1 7">Cofactor biosynthesis; riboflavin biosynthesis; riboflavin from 2-hydroxy-3-oxobutyl phosphate and 5-amino-6-(D-ribitylamino)uracil: step 1/2.</text>
</comment>
<feature type="binding site" evidence="7">
    <location>
        <begin position="83"/>
        <end position="85"/>
    </location>
    <ligand>
        <name>5-amino-6-(D-ribitylamino)uracil</name>
        <dbReference type="ChEBI" id="CHEBI:15934"/>
    </ligand>
</feature>
<feature type="binding site" evidence="7">
    <location>
        <position position="130"/>
    </location>
    <ligand>
        <name>(2S)-2-hydroxy-3-oxobutyl phosphate</name>
        <dbReference type="ChEBI" id="CHEBI:58830"/>
    </ligand>
</feature>
<evidence type="ECO:0000256" key="4">
    <source>
        <dbReference type="ARBA" id="ARBA00022619"/>
    </source>
</evidence>
<dbReference type="GO" id="GO:0000906">
    <property type="term" value="F:6,7-dimethyl-8-ribityllumazine synthase activity"/>
    <property type="evidence" value="ECO:0007669"/>
    <property type="project" value="UniProtKB-UniRule"/>
</dbReference>
<dbReference type="GO" id="GO:0005829">
    <property type="term" value="C:cytosol"/>
    <property type="evidence" value="ECO:0007669"/>
    <property type="project" value="TreeGrafter"/>
</dbReference>
<dbReference type="InterPro" id="IPR034964">
    <property type="entry name" value="LS"/>
</dbReference>
<evidence type="ECO:0000313" key="8">
    <source>
        <dbReference type="EMBL" id="RIH76979.1"/>
    </source>
</evidence>
<dbReference type="InterPro" id="IPR002180">
    <property type="entry name" value="LS/RS"/>
</dbReference>
<proteinExistence type="inferred from homology"/>